<name>A0AAV2HHM0_LYMST</name>
<keyword evidence="3 10" id="KW-0732">Signal</keyword>
<dbReference type="Proteomes" id="UP001497497">
    <property type="component" value="Unassembled WGS sequence"/>
</dbReference>
<evidence type="ECO:0000256" key="4">
    <source>
        <dbReference type="ARBA" id="ARBA00022737"/>
    </source>
</evidence>
<keyword evidence="5" id="KW-1133">Transmembrane helix</keyword>
<dbReference type="InterPro" id="IPR042235">
    <property type="entry name" value="ZP-C_dom"/>
</dbReference>
<feature type="domain" description="SRCR" evidence="11">
    <location>
        <begin position="186"/>
        <end position="293"/>
    </location>
</feature>
<dbReference type="Pfam" id="PF00530">
    <property type="entry name" value="SRCR"/>
    <property type="match status" value="2"/>
</dbReference>
<comment type="caution">
    <text evidence="13">The sequence shown here is derived from an EMBL/GenBank/DDBJ whole genome shotgun (WGS) entry which is preliminary data.</text>
</comment>
<feature type="signal peptide" evidence="10">
    <location>
        <begin position="1"/>
        <end position="26"/>
    </location>
</feature>
<dbReference type="EMBL" id="CAXITT010000145">
    <property type="protein sequence ID" value="CAL1533539.1"/>
    <property type="molecule type" value="Genomic_DNA"/>
</dbReference>
<evidence type="ECO:0000256" key="7">
    <source>
        <dbReference type="ARBA" id="ARBA00023157"/>
    </source>
</evidence>
<keyword evidence="2" id="KW-0812">Transmembrane</keyword>
<comment type="caution">
    <text evidence="9">Lacks conserved residue(s) required for the propagation of feature annotation.</text>
</comment>
<keyword evidence="6" id="KW-0472">Membrane</keyword>
<dbReference type="PROSITE" id="PS51034">
    <property type="entry name" value="ZP_2"/>
    <property type="match status" value="1"/>
</dbReference>
<dbReference type="InterPro" id="IPR055356">
    <property type="entry name" value="ZP-N"/>
</dbReference>
<dbReference type="Pfam" id="PF23344">
    <property type="entry name" value="ZP-N"/>
    <property type="match status" value="1"/>
</dbReference>
<dbReference type="PANTHER" id="PTHR48071:SF18">
    <property type="entry name" value="DELETED IN MALIGNANT BRAIN TUMORS 1 PROTEIN-RELATED"/>
    <property type="match status" value="1"/>
</dbReference>
<dbReference type="Pfam" id="PF00100">
    <property type="entry name" value="Zona_pellucida"/>
    <property type="match status" value="1"/>
</dbReference>
<dbReference type="GO" id="GO:0016020">
    <property type="term" value="C:membrane"/>
    <property type="evidence" value="ECO:0007669"/>
    <property type="project" value="UniProtKB-SubCell"/>
</dbReference>
<proteinExistence type="predicted"/>
<feature type="chain" id="PRO_5043506027" evidence="10">
    <location>
        <begin position="27"/>
        <end position="631"/>
    </location>
</feature>
<keyword evidence="4" id="KW-0677">Repeat</keyword>
<gene>
    <name evidence="13" type="ORF">GSLYS_00007499001</name>
</gene>
<dbReference type="FunFam" id="3.10.250.10:FF:000016">
    <property type="entry name" value="Scavenger receptor cysteine-rich protein type 12"/>
    <property type="match status" value="1"/>
</dbReference>
<evidence type="ECO:0000259" key="12">
    <source>
        <dbReference type="PROSITE" id="PS51034"/>
    </source>
</evidence>
<sequence>MMVTMGVKMFWTLALFVFIYTSQSQGEFTKEKITYLTLKDGERSQSTYVGRVVIQINNEDVPGAICGTWTREDAIVVCRMLGYNDGNNVPYINSYKEGNHNFLMSNLRCTGQETSLSDCPRDPDVNCPYVSNDVVVSCTNPTLTPVESYTNGVAAKANKVTLAPVSLSSRTDYAEYTQCQPPNPTIRLHGIRDRPGMGYVQVNVNGEWQYICDDKWSENDAKVVCRELCYSEPTCARPGIENEYSPLLDETPTFAWNRVQCTGDENILNNCPRNNTTPPGQCSRQELAGVQCVVINETSAAMEAQMECSNLNGDIVVHFTHDNFPTINDDSIRVANTPADCTTRAQRVQSTGPEKGNYNLRIPAQGCGTTKTDNSTHICYSNTVEYDNEAYRGNLLLDYKKKTFSVSCCMPTDKNVSIKFIPKTQEYAQSMSQTFDYTPEISFYQNERCDDKITRDPYTVEVGDWVYIGVSVKAENQSLFRDSDLKLVVTGCTANPIRGDKISNAPEIATLIDEKCPSDLASVTTYPISNTTEGFRFRAFKFFGYSSVYVRCHLRVCLSSDPKPQCDRSCVKSNIVGRKRRNLADKVTGLDTVVSQVLQITDPMQPPLNALPAQSHEDRMVERTNLRFLKL</sequence>
<dbReference type="SMART" id="SM00241">
    <property type="entry name" value="ZP"/>
    <property type="match status" value="1"/>
</dbReference>
<evidence type="ECO:0000256" key="8">
    <source>
        <dbReference type="ARBA" id="ARBA00023180"/>
    </source>
</evidence>
<keyword evidence="14" id="KW-1185">Reference proteome</keyword>
<feature type="domain" description="ZP" evidence="12">
    <location>
        <begin position="307"/>
        <end position="573"/>
    </location>
</feature>
<evidence type="ECO:0000313" key="14">
    <source>
        <dbReference type="Proteomes" id="UP001497497"/>
    </source>
</evidence>
<evidence type="ECO:0000313" key="13">
    <source>
        <dbReference type="EMBL" id="CAL1533539.1"/>
    </source>
</evidence>
<dbReference type="Gene3D" id="3.10.250.10">
    <property type="entry name" value="SRCR-like domain"/>
    <property type="match status" value="2"/>
</dbReference>
<dbReference type="Gene3D" id="2.60.40.3210">
    <property type="entry name" value="Zona pellucida, ZP-N domain"/>
    <property type="match status" value="1"/>
</dbReference>
<evidence type="ECO:0000256" key="10">
    <source>
        <dbReference type="SAM" id="SignalP"/>
    </source>
</evidence>
<dbReference type="SUPFAM" id="SSF56487">
    <property type="entry name" value="SRCR-like"/>
    <property type="match status" value="2"/>
</dbReference>
<dbReference type="SMART" id="SM00202">
    <property type="entry name" value="SR"/>
    <property type="match status" value="2"/>
</dbReference>
<evidence type="ECO:0000259" key="11">
    <source>
        <dbReference type="PROSITE" id="PS50287"/>
    </source>
</evidence>
<dbReference type="InterPro" id="IPR001507">
    <property type="entry name" value="ZP_dom"/>
</dbReference>
<evidence type="ECO:0000256" key="2">
    <source>
        <dbReference type="ARBA" id="ARBA00022692"/>
    </source>
</evidence>
<dbReference type="PROSITE" id="PS50287">
    <property type="entry name" value="SRCR_2"/>
    <property type="match status" value="2"/>
</dbReference>
<protein>
    <submittedName>
        <fullName evidence="13">Uncharacterized protein</fullName>
    </submittedName>
</protein>
<feature type="domain" description="SRCR" evidence="11">
    <location>
        <begin position="36"/>
        <end position="139"/>
    </location>
</feature>
<accession>A0AAV2HHM0</accession>
<keyword evidence="7 9" id="KW-1015">Disulfide bond</keyword>
<organism evidence="13 14">
    <name type="scientific">Lymnaea stagnalis</name>
    <name type="common">Great pond snail</name>
    <name type="synonym">Helix stagnalis</name>
    <dbReference type="NCBI Taxonomy" id="6523"/>
    <lineage>
        <taxon>Eukaryota</taxon>
        <taxon>Metazoa</taxon>
        <taxon>Spiralia</taxon>
        <taxon>Lophotrochozoa</taxon>
        <taxon>Mollusca</taxon>
        <taxon>Gastropoda</taxon>
        <taxon>Heterobranchia</taxon>
        <taxon>Euthyneura</taxon>
        <taxon>Panpulmonata</taxon>
        <taxon>Hygrophila</taxon>
        <taxon>Lymnaeoidea</taxon>
        <taxon>Lymnaeidae</taxon>
        <taxon>Lymnaea</taxon>
    </lineage>
</organism>
<reference evidence="13 14" key="1">
    <citation type="submission" date="2024-04" db="EMBL/GenBank/DDBJ databases">
        <authorList>
            <consortium name="Genoscope - CEA"/>
            <person name="William W."/>
        </authorList>
    </citation>
    <scope>NUCLEOTIDE SEQUENCE [LARGE SCALE GENOMIC DNA]</scope>
</reference>
<dbReference type="Gene3D" id="2.60.40.4100">
    <property type="entry name" value="Zona pellucida, ZP-C domain"/>
    <property type="match status" value="1"/>
</dbReference>
<evidence type="ECO:0000256" key="9">
    <source>
        <dbReference type="PROSITE-ProRule" id="PRU00196"/>
    </source>
</evidence>
<comment type="subcellular location">
    <subcellularLocation>
        <location evidence="1">Membrane</location>
        <topology evidence="1">Single-pass membrane protein</topology>
    </subcellularLocation>
</comment>
<evidence type="ECO:0000256" key="6">
    <source>
        <dbReference type="ARBA" id="ARBA00023136"/>
    </source>
</evidence>
<dbReference type="PANTHER" id="PTHR48071">
    <property type="entry name" value="SRCR DOMAIN-CONTAINING PROTEIN"/>
    <property type="match status" value="1"/>
</dbReference>
<dbReference type="InterPro" id="IPR036772">
    <property type="entry name" value="SRCR-like_dom_sf"/>
</dbReference>
<dbReference type="AlphaFoldDB" id="A0AAV2HHM0"/>
<dbReference type="InterPro" id="IPR055355">
    <property type="entry name" value="ZP-C"/>
</dbReference>
<feature type="disulfide bond" evidence="9">
    <location>
        <begin position="109"/>
        <end position="119"/>
    </location>
</feature>
<keyword evidence="8" id="KW-0325">Glycoprotein</keyword>
<evidence type="ECO:0000256" key="3">
    <source>
        <dbReference type="ARBA" id="ARBA00022729"/>
    </source>
</evidence>
<evidence type="ECO:0000256" key="1">
    <source>
        <dbReference type="ARBA" id="ARBA00004167"/>
    </source>
</evidence>
<feature type="disulfide bond" evidence="9">
    <location>
        <begin position="261"/>
        <end position="271"/>
    </location>
</feature>
<dbReference type="InterPro" id="IPR001190">
    <property type="entry name" value="SRCR"/>
</dbReference>
<evidence type="ECO:0000256" key="5">
    <source>
        <dbReference type="ARBA" id="ARBA00022989"/>
    </source>
</evidence>